<sequence length="219" mass="23544">MELNLKKEVNTYLFVLFKLMGGFFLASLGIVFMINANLGLSPWDVLHKGITNVIPITMGQANIVVGVVVVIASVFLGVKIGIGTILNTIFIGVFIDLITMSKLIPVVHNLFIGIIMLIIGMLLLGLGTCIYLSCESGCGPRDGLMTALTKITKKPVKVVRGSIEIGALILGWILGGSVGLGTIITALGLGYFVQMWCKVLKINIADLKHKSIIETLNFK</sequence>
<dbReference type="Proteomes" id="UP000095558">
    <property type="component" value="Unassembled WGS sequence"/>
</dbReference>
<dbReference type="OrthoDB" id="154912at2"/>
<feature type="transmembrane region" description="Helical" evidence="1">
    <location>
        <begin position="167"/>
        <end position="193"/>
    </location>
</feature>
<reference evidence="2 3" key="1">
    <citation type="submission" date="2015-09" db="EMBL/GenBank/DDBJ databases">
        <authorList>
            <consortium name="Pathogen Informatics"/>
        </authorList>
    </citation>
    <scope>NUCLEOTIDE SEQUENCE [LARGE SCALE GENOMIC DNA]</scope>
    <source>
        <strain evidence="2 3">2789STDY5834855</strain>
    </source>
</reference>
<name>A0A173XG82_9CLOT</name>
<evidence type="ECO:0000313" key="2">
    <source>
        <dbReference type="EMBL" id="CUN50749.1"/>
    </source>
</evidence>
<organism evidence="2 3">
    <name type="scientific">Clostridium disporicum</name>
    <dbReference type="NCBI Taxonomy" id="84024"/>
    <lineage>
        <taxon>Bacteria</taxon>
        <taxon>Bacillati</taxon>
        <taxon>Bacillota</taxon>
        <taxon>Clostridia</taxon>
        <taxon>Eubacteriales</taxon>
        <taxon>Clostridiaceae</taxon>
        <taxon>Clostridium</taxon>
    </lineage>
</organism>
<dbReference type="EMBL" id="CYZV01000001">
    <property type="protein sequence ID" value="CUN50749.1"/>
    <property type="molecule type" value="Genomic_DNA"/>
</dbReference>
<evidence type="ECO:0000256" key="1">
    <source>
        <dbReference type="SAM" id="Phobius"/>
    </source>
</evidence>
<feature type="transmembrane region" description="Helical" evidence="1">
    <location>
        <begin position="12"/>
        <end position="34"/>
    </location>
</feature>
<feature type="transmembrane region" description="Helical" evidence="1">
    <location>
        <begin position="54"/>
        <end position="78"/>
    </location>
</feature>
<dbReference type="PANTHER" id="PTHR40078:SF1">
    <property type="entry name" value="INTEGRAL MEMBRANE PROTEIN"/>
    <property type="match status" value="1"/>
</dbReference>
<accession>A0A173XG82</accession>
<keyword evidence="1" id="KW-1133">Transmembrane helix</keyword>
<keyword evidence="1" id="KW-0472">Membrane</keyword>
<protein>
    <submittedName>
        <fullName evidence="2">Uncharacterized BCR, YitT family COG1284</fullName>
    </submittedName>
</protein>
<dbReference type="AlphaFoldDB" id="A0A173XG82"/>
<keyword evidence="1" id="KW-0812">Transmembrane</keyword>
<proteinExistence type="predicted"/>
<dbReference type="PANTHER" id="PTHR40078">
    <property type="entry name" value="INTEGRAL MEMBRANE PROTEIN-RELATED"/>
    <property type="match status" value="1"/>
</dbReference>
<evidence type="ECO:0000313" key="3">
    <source>
        <dbReference type="Proteomes" id="UP000095558"/>
    </source>
</evidence>
<dbReference type="RefSeq" id="WP_042394300.1">
    <property type="nucleotide sequence ID" value="NZ_CYZV01000001.1"/>
</dbReference>
<dbReference type="InterPro" id="IPR038750">
    <property type="entry name" value="YczE/YyaS-like"/>
</dbReference>
<dbReference type="Pfam" id="PF19700">
    <property type="entry name" value="DUF6198"/>
    <property type="match status" value="1"/>
</dbReference>
<gene>
    <name evidence="2" type="ORF">ERS852470_00086</name>
</gene>
<feature type="transmembrane region" description="Helical" evidence="1">
    <location>
        <begin position="110"/>
        <end position="132"/>
    </location>
</feature>
<dbReference type="GeneID" id="83010566"/>